<evidence type="ECO:0000313" key="11">
    <source>
        <dbReference type="Proteomes" id="UP000030746"/>
    </source>
</evidence>
<dbReference type="Pfam" id="PF00487">
    <property type="entry name" value="FA_desaturase"/>
    <property type="match status" value="1"/>
</dbReference>
<dbReference type="PRINTS" id="PR00363">
    <property type="entry name" value="CYTOCHROMEB5"/>
</dbReference>
<dbReference type="Pfam" id="PF00173">
    <property type="entry name" value="Cyt-b5"/>
    <property type="match status" value="1"/>
</dbReference>
<evidence type="ECO:0000256" key="6">
    <source>
        <dbReference type="ARBA" id="ARBA00023098"/>
    </source>
</evidence>
<proteinExistence type="inferred from homology"/>
<evidence type="ECO:0000313" key="10">
    <source>
        <dbReference type="EMBL" id="ESO98065.1"/>
    </source>
</evidence>
<keyword evidence="11" id="KW-1185">Reference proteome</keyword>
<reference evidence="10 11" key="1">
    <citation type="journal article" date="2013" name="Nature">
        <title>Insights into bilaterian evolution from three spiralian genomes.</title>
        <authorList>
            <person name="Simakov O."/>
            <person name="Marletaz F."/>
            <person name="Cho S.J."/>
            <person name="Edsinger-Gonzales E."/>
            <person name="Havlak P."/>
            <person name="Hellsten U."/>
            <person name="Kuo D.H."/>
            <person name="Larsson T."/>
            <person name="Lv J."/>
            <person name="Arendt D."/>
            <person name="Savage R."/>
            <person name="Osoegawa K."/>
            <person name="de Jong P."/>
            <person name="Grimwood J."/>
            <person name="Chapman J.A."/>
            <person name="Shapiro H."/>
            <person name="Aerts A."/>
            <person name="Otillar R.P."/>
            <person name="Terry A.Y."/>
            <person name="Boore J.L."/>
            <person name="Grigoriev I.V."/>
            <person name="Lindberg D.R."/>
            <person name="Seaver E.C."/>
            <person name="Weisblat D.A."/>
            <person name="Putnam N.H."/>
            <person name="Rokhsar D.S."/>
        </authorList>
    </citation>
    <scope>NUCLEOTIDE SEQUENCE [LARGE SCALE GENOMIC DNA]</scope>
</reference>
<comment type="subcellular location">
    <subcellularLocation>
        <location evidence="1">Membrane</location>
        <topology evidence="1">Multi-pass membrane protein</topology>
    </subcellularLocation>
</comment>
<dbReference type="CDD" id="cd03506">
    <property type="entry name" value="Delta6-FADS-like"/>
    <property type="match status" value="1"/>
</dbReference>
<keyword evidence="5" id="KW-0560">Oxidoreductase</keyword>
<keyword evidence="4 8" id="KW-1133">Transmembrane helix</keyword>
<dbReference type="STRING" id="225164.V4AT49"/>
<dbReference type="HOGENOM" id="CLU_016265_0_1_1"/>
<dbReference type="InterPro" id="IPR012171">
    <property type="entry name" value="Fatty_acid_desaturase"/>
</dbReference>
<accession>V4AT49</accession>
<dbReference type="Proteomes" id="UP000030746">
    <property type="component" value="Unassembled WGS sequence"/>
</dbReference>
<dbReference type="PIRSF" id="PIRSF015921">
    <property type="entry name" value="FA_sphinglp_des"/>
    <property type="match status" value="1"/>
</dbReference>
<evidence type="ECO:0000259" key="9">
    <source>
        <dbReference type="PROSITE" id="PS50255"/>
    </source>
</evidence>
<dbReference type="GO" id="GO:0016717">
    <property type="term" value="F:oxidoreductase activity, acting on paired donors, with oxidation of a pair of donors resulting in the reduction of molecular oxygen to two molecules of water"/>
    <property type="evidence" value="ECO:0007669"/>
    <property type="project" value="TreeGrafter"/>
</dbReference>
<feature type="transmembrane region" description="Helical" evidence="8">
    <location>
        <begin position="122"/>
        <end position="143"/>
    </location>
</feature>
<dbReference type="GO" id="GO:0006629">
    <property type="term" value="P:lipid metabolic process"/>
    <property type="evidence" value="ECO:0007669"/>
    <property type="project" value="UniProtKB-KW"/>
</dbReference>
<dbReference type="RefSeq" id="XP_009051231.1">
    <property type="nucleotide sequence ID" value="XM_009052983.1"/>
</dbReference>
<evidence type="ECO:0000256" key="3">
    <source>
        <dbReference type="ARBA" id="ARBA00022692"/>
    </source>
</evidence>
<evidence type="ECO:0000256" key="1">
    <source>
        <dbReference type="ARBA" id="ARBA00004141"/>
    </source>
</evidence>
<dbReference type="InterPro" id="IPR001199">
    <property type="entry name" value="Cyt_B5-like_heme/steroid-bd"/>
</dbReference>
<evidence type="ECO:0000256" key="2">
    <source>
        <dbReference type="ARBA" id="ARBA00009295"/>
    </source>
</evidence>
<feature type="transmembrane region" description="Helical" evidence="8">
    <location>
        <begin position="254"/>
        <end position="272"/>
    </location>
</feature>
<protein>
    <recommendedName>
        <fullName evidence="9">Cytochrome b5 heme-binding domain-containing protein</fullName>
    </recommendedName>
</protein>
<dbReference type="KEGG" id="lgi:LOTGIDRAFT_143229"/>
<evidence type="ECO:0000256" key="8">
    <source>
        <dbReference type="SAM" id="Phobius"/>
    </source>
</evidence>
<dbReference type="SMART" id="SM01117">
    <property type="entry name" value="Cyt-b5"/>
    <property type="match status" value="1"/>
</dbReference>
<dbReference type="InterPro" id="IPR005804">
    <property type="entry name" value="FA_desaturase_dom"/>
</dbReference>
<keyword evidence="7 8" id="KW-0472">Membrane</keyword>
<dbReference type="AlphaFoldDB" id="V4AT49"/>
<keyword evidence="6" id="KW-0443">Lipid metabolism</keyword>
<dbReference type="GO" id="GO:0016020">
    <property type="term" value="C:membrane"/>
    <property type="evidence" value="ECO:0007669"/>
    <property type="project" value="UniProtKB-SubCell"/>
</dbReference>
<dbReference type="PROSITE" id="PS50255">
    <property type="entry name" value="CYTOCHROME_B5_2"/>
    <property type="match status" value="1"/>
</dbReference>
<evidence type="ECO:0000256" key="5">
    <source>
        <dbReference type="ARBA" id="ARBA00023002"/>
    </source>
</evidence>
<dbReference type="Gene3D" id="3.10.120.10">
    <property type="entry name" value="Cytochrome b5-like heme/steroid binding domain"/>
    <property type="match status" value="1"/>
</dbReference>
<feature type="transmembrane region" description="Helical" evidence="8">
    <location>
        <begin position="292"/>
        <end position="317"/>
    </location>
</feature>
<feature type="domain" description="Cytochrome b5 heme-binding" evidence="9">
    <location>
        <begin position="16"/>
        <end position="93"/>
    </location>
</feature>
<dbReference type="SUPFAM" id="SSF55856">
    <property type="entry name" value="Cytochrome b5-like heme/steroid binding domain"/>
    <property type="match status" value="1"/>
</dbReference>
<dbReference type="OrthoDB" id="260091at2759"/>
<evidence type="ECO:0000256" key="7">
    <source>
        <dbReference type="ARBA" id="ARBA00023136"/>
    </source>
</evidence>
<dbReference type="PANTHER" id="PTHR19353:SF88">
    <property type="entry name" value="DELTA(5) FATTY ACID DESATURASE FAT-4"/>
    <property type="match status" value="1"/>
</dbReference>
<dbReference type="GeneID" id="20234663"/>
<sequence>MDRGENGGLTTNKGGYGYFTEEEILEHNKADDKWIQIGGKVYNITHFAKKHPGGAKIISHYSGQDATDAWVAFHDDKDLVQKYLKPLLIGEVKNLNESELEKDYRSLRQKLEKMGMFKTNPVFYLAQIISIFLMEALAVWMFWSYGVNWKTFLLSALLMCTAQAQWGWTQHDYGHLSVFKSRRVNHWAHYFTISIMKGASSHWWNFRHFQHHAKPNVIKKDPDVQLAYLFLMGDKMPVEWGEKKRGKMPYQLQHHYFFLIGPPLLLPLYFHFENVYFMVKRKDWLDLFFTFVFFYRLHIMFTPYLGGLGTFAFYMFFRFLESHWFVWVTQMNHIPNEIDRDQNKEWFKLQLGSTSNVQAGWFNNWFTGHLNFQIEHHLFPTMPRHNYEKVQPLVKSLAKKHGVEYLDKPLLTSFADIIRSLKKSGRLWFDAYYDV</sequence>
<name>V4AT49_LOTGI</name>
<dbReference type="OMA" id="FGGMQYQ"/>
<comment type="similarity">
    <text evidence="2">Belongs to the fatty acid desaturase type 1 family.</text>
</comment>
<gene>
    <name evidence="10" type="ORF">LOTGIDRAFT_143229</name>
</gene>
<keyword evidence="3 8" id="KW-0812">Transmembrane</keyword>
<evidence type="ECO:0000256" key="4">
    <source>
        <dbReference type="ARBA" id="ARBA00022989"/>
    </source>
</evidence>
<dbReference type="PANTHER" id="PTHR19353">
    <property type="entry name" value="FATTY ACID DESATURASE 2"/>
    <property type="match status" value="1"/>
</dbReference>
<dbReference type="CTD" id="20234663"/>
<dbReference type="EMBL" id="KB201280">
    <property type="protein sequence ID" value="ESO98065.1"/>
    <property type="molecule type" value="Genomic_DNA"/>
</dbReference>
<organism evidence="10 11">
    <name type="scientific">Lottia gigantea</name>
    <name type="common">Giant owl limpet</name>
    <dbReference type="NCBI Taxonomy" id="225164"/>
    <lineage>
        <taxon>Eukaryota</taxon>
        <taxon>Metazoa</taxon>
        <taxon>Spiralia</taxon>
        <taxon>Lophotrochozoa</taxon>
        <taxon>Mollusca</taxon>
        <taxon>Gastropoda</taxon>
        <taxon>Patellogastropoda</taxon>
        <taxon>Lottioidea</taxon>
        <taxon>Lottiidae</taxon>
        <taxon>Lottia</taxon>
    </lineage>
</organism>
<dbReference type="InterPro" id="IPR036400">
    <property type="entry name" value="Cyt_B5-like_heme/steroid_sf"/>
</dbReference>